<evidence type="ECO:0000259" key="17">
    <source>
        <dbReference type="Pfam" id="PF00899"/>
    </source>
</evidence>
<keyword evidence="7 11" id="KW-0833">Ubl conjugation pathway</keyword>
<accession>A0AAV7JDA9</accession>
<dbReference type="GO" id="GO:0005524">
    <property type="term" value="F:ATP binding"/>
    <property type="evidence" value="ECO:0007669"/>
    <property type="project" value="UniProtKB-UniRule"/>
</dbReference>
<evidence type="ECO:0000256" key="6">
    <source>
        <dbReference type="ARBA" id="ARBA00022741"/>
    </source>
</evidence>
<organism evidence="19 20">
    <name type="scientific">Oopsacas minuta</name>
    <dbReference type="NCBI Taxonomy" id="111878"/>
    <lineage>
        <taxon>Eukaryota</taxon>
        <taxon>Metazoa</taxon>
        <taxon>Porifera</taxon>
        <taxon>Hexactinellida</taxon>
        <taxon>Hexasterophora</taxon>
        <taxon>Lyssacinosida</taxon>
        <taxon>Leucopsacidae</taxon>
        <taxon>Oopsacas</taxon>
    </lineage>
</organism>
<reference evidence="19 20" key="1">
    <citation type="journal article" date="2023" name="BMC Biol.">
        <title>The compact genome of the sponge Oopsacas minuta (Hexactinellida) is lacking key metazoan core genes.</title>
        <authorList>
            <person name="Santini S."/>
            <person name="Schenkelaars Q."/>
            <person name="Jourda C."/>
            <person name="Duchesne M."/>
            <person name="Belahbib H."/>
            <person name="Rocher C."/>
            <person name="Selva M."/>
            <person name="Riesgo A."/>
            <person name="Vervoort M."/>
            <person name="Leys S.P."/>
            <person name="Kodjabachian L."/>
            <person name="Le Bivic A."/>
            <person name="Borchiellini C."/>
            <person name="Claverie J.M."/>
            <person name="Renard E."/>
        </authorList>
    </citation>
    <scope>NUCLEOTIDE SEQUENCE [LARGE SCALE GENOMIC DNA]</scope>
    <source>
        <strain evidence="19">SPO-2</strain>
    </source>
</reference>
<keyword evidence="5 11" id="KW-0479">Metal-binding</keyword>
<evidence type="ECO:0000256" key="11">
    <source>
        <dbReference type="PIRNR" id="PIRNR039133"/>
    </source>
</evidence>
<keyword evidence="10" id="KW-0539">Nucleus</keyword>
<feature type="region of interest" description="Disordered" evidence="16">
    <location>
        <begin position="561"/>
        <end position="580"/>
    </location>
</feature>
<evidence type="ECO:0000256" key="16">
    <source>
        <dbReference type="SAM" id="MobiDB-lite"/>
    </source>
</evidence>
<gene>
    <name evidence="19" type="ORF">LOD99_12846</name>
</gene>
<comment type="caution">
    <text evidence="19">The sequence shown here is derived from an EMBL/GenBank/DDBJ whole genome shotgun (WGS) entry which is preliminary data.</text>
</comment>
<proteinExistence type="inferred from homology"/>
<comment type="pathway">
    <text evidence="2 11">Protein modification; protein sumoylation.</text>
</comment>
<dbReference type="GO" id="GO:0031510">
    <property type="term" value="C:SUMO activating enzyme complex"/>
    <property type="evidence" value="ECO:0007669"/>
    <property type="project" value="UniProtKB-UniRule"/>
</dbReference>
<keyword evidence="4" id="KW-0808">Transferase</keyword>
<feature type="binding site" evidence="14">
    <location>
        <position position="430"/>
    </location>
    <ligand>
        <name>Zn(2+)</name>
        <dbReference type="ChEBI" id="CHEBI:29105"/>
    </ligand>
</feature>
<evidence type="ECO:0000256" key="3">
    <source>
        <dbReference type="ARBA" id="ARBA00005673"/>
    </source>
</evidence>
<feature type="binding site" evidence="13">
    <location>
        <begin position="52"/>
        <end position="55"/>
    </location>
    <ligand>
        <name>ATP</name>
        <dbReference type="ChEBI" id="CHEBI:30616"/>
    </ligand>
</feature>
<dbReference type="FunFam" id="3.40.50.720:FF:000864">
    <property type="entry name" value="SUMO-activating enzyme subunit"/>
    <property type="match status" value="1"/>
</dbReference>
<keyword evidence="9 11" id="KW-0067">ATP-binding</keyword>
<evidence type="ECO:0000256" key="10">
    <source>
        <dbReference type="ARBA" id="ARBA00023242"/>
    </source>
</evidence>
<dbReference type="InterPro" id="IPR028077">
    <property type="entry name" value="UAE_UbL_dom"/>
</dbReference>
<comment type="similarity">
    <text evidence="3 11">Belongs to the ubiquitin-activating E1 family.</text>
</comment>
<feature type="domain" description="THIF-type NAD/FAD binding fold" evidence="17">
    <location>
        <begin position="13"/>
        <end position="431"/>
    </location>
</feature>
<protein>
    <recommendedName>
        <fullName evidence="11">SUMO-activating enzyme subunit</fullName>
    </recommendedName>
</protein>
<evidence type="ECO:0000256" key="9">
    <source>
        <dbReference type="ARBA" id="ARBA00022840"/>
    </source>
</evidence>
<feature type="compositionally biased region" description="Polar residues" evidence="16">
    <location>
        <begin position="288"/>
        <end position="300"/>
    </location>
</feature>
<dbReference type="AlphaFoldDB" id="A0AAV7JDA9"/>
<evidence type="ECO:0000256" key="5">
    <source>
        <dbReference type="ARBA" id="ARBA00022723"/>
    </source>
</evidence>
<dbReference type="InterPro" id="IPR030661">
    <property type="entry name" value="Uba2"/>
</dbReference>
<evidence type="ECO:0000256" key="14">
    <source>
        <dbReference type="PIRSR" id="PIRSR039133-3"/>
    </source>
</evidence>
<dbReference type="FunFam" id="3.50.50.80:FF:000002">
    <property type="entry name" value="SUMO-activating enzyme subunit 2"/>
    <property type="match status" value="1"/>
</dbReference>
<dbReference type="PROSITE" id="PS00865">
    <property type="entry name" value="UBIQUITIN_ACTIVAT_2"/>
    <property type="match status" value="1"/>
</dbReference>
<feature type="binding site" evidence="14">
    <location>
        <position position="157"/>
    </location>
    <ligand>
        <name>Zn(2+)</name>
        <dbReference type="ChEBI" id="CHEBI:29105"/>
    </ligand>
</feature>
<evidence type="ECO:0000256" key="8">
    <source>
        <dbReference type="ARBA" id="ARBA00022833"/>
    </source>
</evidence>
<evidence type="ECO:0000256" key="1">
    <source>
        <dbReference type="ARBA" id="ARBA00004123"/>
    </source>
</evidence>
<evidence type="ECO:0000256" key="4">
    <source>
        <dbReference type="ARBA" id="ARBA00022679"/>
    </source>
</evidence>
<feature type="binding site" evidence="14">
    <location>
        <position position="154"/>
    </location>
    <ligand>
        <name>Zn(2+)</name>
        <dbReference type="ChEBI" id="CHEBI:29105"/>
    </ligand>
</feature>
<evidence type="ECO:0000256" key="15">
    <source>
        <dbReference type="PROSITE-ProRule" id="PRU10132"/>
    </source>
</evidence>
<dbReference type="EMBL" id="JAKMXF010000354">
    <property type="protein sequence ID" value="KAI6646726.1"/>
    <property type="molecule type" value="Genomic_DNA"/>
</dbReference>
<dbReference type="GO" id="GO:0019948">
    <property type="term" value="F:SUMO activating enzyme activity"/>
    <property type="evidence" value="ECO:0007669"/>
    <property type="project" value="UniProtKB-UniRule"/>
</dbReference>
<dbReference type="Pfam" id="PF00899">
    <property type="entry name" value="ThiF"/>
    <property type="match status" value="1"/>
</dbReference>
<comment type="subunit">
    <text evidence="11">Heterodimer.</text>
</comment>
<dbReference type="Proteomes" id="UP001165289">
    <property type="component" value="Unassembled WGS sequence"/>
</dbReference>
<feature type="active site" description="Glycyl thioester intermediate" evidence="12 15">
    <location>
        <position position="169"/>
    </location>
</feature>
<dbReference type="PIRSF" id="PIRSF039133">
    <property type="entry name" value="SUMO_E1B"/>
    <property type="match status" value="1"/>
</dbReference>
<dbReference type="GO" id="GO:0016740">
    <property type="term" value="F:transferase activity"/>
    <property type="evidence" value="ECO:0007669"/>
    <property type="project" value="UniProtKB-KW"/>
</dbReference>
<dbReference type="Gene3D" id="3.50.50.80">
    <property type="entry name" value="Ubiquitin-activating enzyme E1, inactive adenylation domain, subdomain 1"/>
    <property type="match status" value="1"/>
</dbReference>
<dbReference type="FunFam" id="3.40.50.720:FF:000618">
    <property type="entry name" value="SUMO-activating enzyme subunit 2"/>
    <property type="match status" value="1"/>
</dbReference>
<dbReference type="SUPFAM" id="SSF69572">
    <property type="entry name" value="Activating enzymes of the ubiquitin-like proteins"/>
    <property type="match status" value="1"/>
</dbReference>
<name>A0AAV7JDA9_9METZ</name>
<feature type="binding site" evidence="13">
    <location>
        <begin position="113"/>
        <end position="118"/>
    </location>
    <ligand>
        <name>ATP</name>
        <dbReference type="ChEBI" id="CHEBI:30616"/>
    </ligand>
</feature>
<feature type="domain" description="Ubiquitin/SUMO-activating enzyme ubiquitin-like" evidence="18">
    <location>
        <begin position="442"/>
        <end position="526"/>
    </location>
</feature>
<dbReference type="InterPro" id="IPR023318">
    <property type="entry name" value="Ub_act_enz_dom_a_sf"/>
</dbReference>
<evidence type="ECO:0000256" key="13">
    <source>
        <dbReference type="PIRSR" id="PIRSR039133-2"/>
    </source>
</evidence>
<dbReference type="InterPro" id="IPR042449">
    <property type="entry name" value="Ub-E1_IAD_1"/>
</dbReference>
<dbReference type="GO" id="GO:0046872">
    <property type="term" value="F:metal ion binding"/>
    <property type="evidence" value="ECO:0007669"/>
    <property type="project" value="UniProtKB-KW"/>
</dbReference>
<evidence type="ECO:0000256" key="12">
    <source>
        <dbReference type="PIRSR" id="PIRSR039133-1"/>
    </source>
</evidence>
<evidence type="ECO:0000256" key="2">
    <source>
        <dbReference type="ARBA" id="ARBA00004718"/>
    </source>
</evidence>
<dbReference type="Pfam" id="PF14732">
    <property type="entry name" value="UAE_UbL"/>
    <property type="match status" value="1"/>
</dbReference>
<feature type="binding site" evidence="14">
    <location>
        <position position="433"/>
    </location>
    <ligand>
        <name>Zn(2+)</name>
        <dbReference type="ChEBI" id="CHEBI:29105"/>
    </ligand>
</feature>
<keyword evidence="6 11" id="KW-0547">Nucleotide-binding</keyword>
<feature type="binding site" evidence="13">
    <location>
        <begin position="20"/>
        <end position="25"/>
    </location>
    <ligand>
        <name>ATP</name>
        <dbReference type="ChEBI" id="CHEBI:30616"/>
    </ligand>
</feature>
<evidence type="ECO:0000259" key="18">
    <source>
        <dbReference type="Pfam" id="PF14732"/>
    </source>
</evidence>
<sequence>MEYLNTLCNGSLSSRVLVVGAGGIGCELVKNLVLTGVCNIDLIDLDTIDVSNLNRQFLFQRKHVGKSKAEVAKQSALKFNPRANITARHASVFDSEYNVDFFSQFSLVMNALDNRTARNHVNRMCLAANIPLIESGTEGYLGQITVIIKGKSECYECLPKATQKTFPGCTIRNTPSEPIHCIVWAKHLFAQLFGEYDADQEVAPDAHDPELQVTDPECNTTSANGIEPSAPPARVSTRDWVGSIGYDGTQLFNKLFSEDIKYLLSMDRLWQKRRSPVPLSWEDLRDLPSNSDTPQSTQGLEEQRVWSIKECGDVFVTCVSKLKQLMEKDGDLVWDKDDPAALDFVTATANIRSHIFAIQQKSRFDVKSMAGNIIPAIASTNAIVAGLIVMEALKVLQGETDRCRATFLLRKPSCKKLFSSLSLPVPNPNCYVCSSQPEATIKVNANSFLLKTLEEKVLKERFSMIAPDVEIDDGKGTILISSEEGETEENMAWPLAHFNIGNNDRLKCDDFMQNFQLVLIILHTEEGDMDPASFEVVGDVPKPEPEPSNNSTMEIVTVNQIGKQKRRRADSEGGEGEVCELDSKRAKVSVVSDGSEDECIAY</sequence>
<dbReference type="GO" id="GO:0016925">
    <property type="term" value="P:protein sumoylation"/>
    <property type="evidence" value="ECO:0007669"/>
    <property type="project" value="UniProtKB-UniRule"/>
</dbReference>
<dbReference type="InterPro" id="IPR000594">
    <property type="entry name" value="ThiF_NAD_FAD-bd"/>
</dbReference>
<dbReference type="InterPro" id="IPR045886">
    <property type="entry name" value="ThiF/MoeB/HesA"/>
</dbReference>
<dbReference type="PANTHER" id="PTHR10953">
    <property type="entry name" value="UBIQUITIN-ACTIVATING ENZYME E1"/>
    <property type="match status" value="1"/>
</dbReference>
<dbReference type="Gene3D" id="3.10.290.20">
    <property type="entry name" value="Ubiquitin-like 2 activating enzyme e1b. Chain: B, domain 3"/>
    <property type="match status" value="1"/>
</dbReference>
<dbReference type="InterPro" id="IPR035985">
    <property type="entry name" value="Ubiquitin-activating_enz"/>
</dbReference>
<feature type="binding site" evidence="13">
    <location>
        <position position="68"/>
    </location>
    <ligand>
        <name>ATP</name>
        <dbReference type="ChEBI" id="CHEBI:30616"/>
    </ligand>
</feature>
<dbReference type="GO" id="GO:0005737">
    <property type="term" value="C:cytoplasm"/>
    <property type="evidence" value="ECO:0007669"/>
    <property type="project" value="TreeGrafter"/>
</dbReference>
<dbReference type="PANTHER" id="PTHR10953:SF5">
    <property type="entry name" value="SUMO-ACTIVATING ENZYME SUBUNIT 2"/>
    <property type="match status" value="1"/>
</dbReference>
<evidence type="ECO:0000256" key="7">
    <source>
        <dbReference type="ARBA" id="ARBA00022786"/>
    </source>
</evidence>
<dbReference type="Gene3D" id="1.10.10.520">
    <property type="entry name" value="Ubiquitin activating enzymes (Uba3). Chain: B, domain 2"/>
    <property type="match status" value="1"/>
</dbReference>
<comment type="subcellular location">
    <subcellularLocation>
        <location evidence="1">Nucleus</location>
    </subcellularLocation>
</comment>
<evidence type="ECO:0000313" key="19">
    <source>
        <dbReference type="EMBL" id="KAI6646726.1"/>
    </source>
</evidence>
<feature type="region of interest" description="Disordered" evidence="16">
    <location>
        <begin position="281"/>
        <end position="300"/>
    </location>
</feature>
<dbReference type="CDD" id="cd01489">
    <property type="entry name" value="Uba2_SUMO"/>
    <property type="match status" value="1"/>
</dbReference>
<keyword evidence="8 11" id="KW-0862">Zinc</keyword>
<dbReference type="InterPro" id="IPR033127">
    <property type="entry name" value="UBQ-activ_enz_E1_Cys_AS"/>
</dbReference>
<feature type="binding site" evidence="13">
    <location>
        <position position="44"/>
    </location>
    <ligand>
        <name>ATP</name>
        <dbReference type="ChEBI" id="CHEBI:30616"/>
    </ligand>
</feature>
<evidence type="ECO:0000313" key="20">
    <source>
        <dbReference type="Proteomes" id="UP001165289"/>
    </source>
</evidence>
<keyword evidence="20" id="KW-1185">Reference proteome</keyword>